<dbReference type="PROSITE" id="PS00094">
    <property type="entry name" value="C5_MTASE_1"/>
    <property type="match status" value="1"/>
</dbReference>
<dbReference type="PANTHER" id="PTHR46098">
    <property type="entry name" value="TRNA (CYTOSINE(38)-C(5))-METHYLTRANSFERASE"/>
    <property type="match status" value="1"/>
</dbReference>
<sequence>MMQQFSFLEFFAGGGMARLGLGDSWRCLLANDVDPQKCAAYRANFGDDDLIEADIAALGLSDLPDERADLIWGSFPCQDLSLAGARGGIHAKRSGAFFSFQRLLEDLHTAGRAPHIVALENVAGLM</sequence>
<evidence type="ECO:0000256" key="1">
    <source>
        <dbReference type="ARBA" id="ARBA00022603"/>
    </source>
</evidence>
<name>A0A3B0TDN8_9ZZZZ</name>
<dbReference type="InterPro" id="IPR029063">
    <property type="entry name" value="SAM-dependent_MTases_sf"/>
</dbReference>
<dbReference type="InterPro" id="IPR050750">
    <property type="entry name" value="C5-MTase"/>
</dbReference>
<gene>
    <name evidence="4" type="ORF">MNBD_ALPHA05-1107</name>
</gene>
<dbReference type="InterPro" id="IPR018117">
    <property type="entry name" value="C5_DNA_meth_AS"/>
</dbReference>
<evidence type="ECO:0000313" key="4">
    <source>
        <dbReference type="EMBL" id="VAW05076.1"/>
    </source>
</evidence>
<dbReference type="PANTHER" id="PTHR46098:SF1">
    <property type="entry name" value="TRNA (CYTOSINE(38)-C(5))-METHYLTRANSFERASE"/>
    <property type="match status" value="1"/>
</dbReference>
<dbReference type="SUPFAM" id="SSF53335">
    <property type="entry name" value="S-adenosyl-L-methionine-dependent methyltransferases"/>
    <property type="match status" value="1"/>
</dbReference>
<evidence type="ECO:0000256" key="2">
    <source>
        <dbReference type="ARBA" id="ARBA00022679"/>
    </source>
</evidence>
<dbReference type="GO" id="GO:0032259">
    <property type="term" value="P:methylation"/>
    <property type="evidence" value="ECO:0007669"/>
    <property type="project" value="UniProtKB-KW"/>
</dbReference>
<dbReference type="PROSITE" id="PS51679">
    <property type="entry name" value="SAM_MT_C5"/>
    <property type="match status" value="1"/>
</dbReference>
<protein>
    <submittedName>
        <fullName evidence="4">DNA-cytosine methyltransferase</fullName>
        <ecNumber evidence="4">2.1.1.37</ecNumber>
    </submittedName>
</protein>
<dbReference type="EMBL" id="UOEH01000458">
    <property type="protein sequence ID" value="VAW05076.1"/>
    <property type="molecule type" value="Genomic_DNA"/>
</dbReference>
<keyword evidence="2 4" id="KW-0808">Transferase</keyword>
<proteinExistence type="predicted"/>
<dbReference type="GO" id="GO:0003886">
    <property type="term" value="F:DNA (cytosine-5-)-methyltransferase activity"/>
    <property type="evidence" value="ECO:0007669"/>
    <property type="project" value="UniProtKB-EC"/>
</dbReference>
<accession>A0A3B0TDN8</accession>
<dbReference type="Gene3D" id="3.40.50.150">
    <property type="entry name" value="Vaccinia Virus protein VP39"/>
    <property type="match status" value="1"/>
</dbReference>
<feature type="non-terminal residue" evidence="4">
    <location>
        <position position="126"/>
    </location>
</feature>
<evidence type="ECO:0000256" key="3">
    <source>
        <dbReference type="ARBA" id="ARBA00022691"/>
    </source>
</evidence>
<keyword evidence="1 4" id="KW-0489">Methyltransferase</keyword>
<reference evidence="4" key="1">
    <citation type="submission" date="2018-06" db="EMBL/GenBank/DDBJ databases">
        <authorList>
            <person name="Zhirakovskaya E."/>
        </authorList>
    </citation>
    <scope>NUCLEOTIDE SEQUENCE</scope>
</reference>
<keyword evidence="3" id="KW-0949">S-adenosyl-L-methionine</keyword>
<dbReference type="EC" id="2.1.1.37" evidence="4"/>
<organism evidence="4">
    <name type="scientific">hydrothermal vent metagenome</name>
    <dbReference type="NCBI Taxonomy" id="652676"/>
    <lineage>
        <taxon>unclassified sequences</taxon>
        <taxon>metagenomes</taxon>
        <taxon>ecological metagenomes</taxon>
    </lineage>
</organism>
<dbReference type="AlphaFoldDB" id="A0A3B0TDN8"/>
<dbReference type="InterPro" id="IPR001525">
    <property type="entry name" value="C5_MeTfrase"/>
</dbReference>
<dbReference type="Pfam" id="PF00145">
    <property type="entry name" value="DNA_methylase"/>
    <property type="match status" value="1"/>
</dbReference>